<sequence>MREGGRWISARRADANALTFRSHCNDLTARPRKLAKRIQYSGSYGRSLTRNAMVDLKDEPLSLLPSYPPSHSQTTDTRRCLASSRRRLHIPFTPCQYVHNTTRLCFGRVHYIATPKFIARLSFLSALYSPLPSLLPYYTSTPFCSPFRRFLFPLSTLQCPYTCLWYISCN</sequence>
<evidence type="ECO:0000313" key="1">
    <source>
        <dbReference type="EMBL" id="KIY61456.1"/>
    </source>
</evidence>
<dbReference type="AlphaFoldDB" id="A0A0D7AW01"/>
<dbReference type="EMBL" id="KN880940">
    <property type="protein sequence ID" value="KIY61456.1"/>
    <property type="molecule type" value="Genomic_DNA"/>
</dbReference>
<evidence type="ECO:0000313" key="2">
    <source>
        <dbReference type="Proteomes" id="UP000054007"/>
    </source>
</evidence>
<proteinExistence type="predicted"/>
<gene>
    <name evidence="1" type="ORF">CYLTODRAFT_224339</name>
</gene>
<protein>
    <submittedName>
        <fullName evidence="1">Uncharacterized protein</fullName>
    </submittedName>
</protein>
<dbReference type="Proteomes" id="UP000054007">
    <property type="component" value="Unassembled WGS sequence"/>
</dbReference>
<keyword evidence="2" id="KW-1185">Reference proteome</keyword>
<reference evidence="1 2" key="1">
    <citation type="journal article" date="2015" name="Fungal Genet. Biol.">
        <title>Evolution of novel wood decay mechanisms in Agaricales revealed by the genome sequences of Fistulina hepatica and Cylindrobasidium torrendii.</title>
        <authorList>
            <person name="Floudas D."/>
            <person name="Held B.W."/>
            <person name="Riley R."/>
            <person name="Nagy L.G."/>
            <person name="Koehler G."/>
            <person name="Ransdell A.S."/>
            <person name="Younus H."/>
            <person name="Chow J."/>
            <person name="Chiniquy J."/>
            <person name="Lipzen A."/>
            <person name="Tritt A."/>
            <person name="Sun H."/>
            <person name="Haridas S."/>
            <person name="LaButti K."/>
            <person name="Ohm R.A."/>
            <person name="Kues U."/>
            <person name="Blanchette R.A."/>
            <person name="Grigoriev I.V."/>
            <person name="Minto R.E."/>
            <person name="Hibbett D.S."/>
        </authorList>
    </citation>
    <scope>NUCLEOTIDE SEQUENCE [LARGE SCALE GENOMIC DNA]</scope>
    <source>
        <strain evidence="1 2">FP15055 ss-10</strain>
    </source>
</reference>
<organism evidence="1 2">
    <name type="scientific">Cylindrobasidium torrendii FP15055 ss-10</name>
    <dbReference type="NCBI Taxonomy" id="1314674"/>
    <lineage>
        <taxon>Eukaryota</taxon>
        <taxon>Fungi</taxon>
        <taxon>Dikarya</taxon>
        <taxon>Basidiomycota</taxon>
        <taxon>Agaricomycotina</taxon>
        <taxon>Agaricomycetes</taxon>
        <taxon>Agaricomycetidae</taxon>
        <taxon>Agaricales</taxon>
        <taxon>Marasmiineae</taxon>
        <taxon>Physalacriaceae</taxon>
        <taxon>Cylindrobasidium</taxon>
    </lineage>
</organism>
<name>A0A0D7AW01_9AGAR</name>
<accession>A0A0D7AW01</accession>